<dbReference type="InterPro" id="IPR036250">
    <property type="entry name" value="AcylCo_DH-like_C"/>
</dbReference>
<dbReference type="RefSeq" id="WP_062794912.1">
    <property type="nucleotide sequence ID" value="NZ_CBCRXS010000007.1"/>
</dbReference>
<dbReference type="Pfam" id="PF02771">
    <property type="entry name" value="Acyl-CoA_dh_N"/>
    <property type="match status" value="1"/>
</dbReference>
<reference evidence="10 11" key="1">
    <citation type="submission" date="2018-10" db="EMBL/GenBank/DDBJ databases">
        <title>Sequencing the genomes of 1000 actinobacteria strains.</title>
        <authorList>
            <person name="Klenk H.-P."/>
        </authorList>
    </citation>
    <scope>NUCLEOTIDE SEQUENCE [LARGE SCALE GENOMIC DNA]</scope>
    <source>
        <strain evidence="10 11">DSM 44343</strain>
    </source>
</reference>
<dbReference type="SUPFAM" id="SSF56645">
    <property type="entry name" value="Acyl-CoA dehydrogenase NM domain-like"/>
    <property type="match status" value="1"/>
</dbReference>
<dbReference type="Gene3D" id="1.20.140.10">
    <property type="entry name" value="Butyryl-CoA Dehydrogenase, subunit A, domain 3"/>
    <property type="match status" value="1"/>
</dbReference>
<evidence type="ECO:0000256" key="4">
    <source>
        <dbReference type="ARBA" id="ARBA00022827"/>
    </source>
</evidence>
<comment type="caution">
    <text evidence="10">The sequence shown here is derived from an EMBL/GenBank/DDBJ whole genome shotgun (WGS) entry which is preliminary data.</text>
</comment>
<dbReference type="EMBL" id="RBKV01000001">
    <property type="protein sequence ID" value="RKR97494.1"/>
    <property type="molecule type" value="Genomic_DNA"/>
</dbReference>
<evidence type="ECO:0000256" key="2">
    <source>
        <dbReference type="ARBA" id="ARBA00009347"/>
    </source>
</evidence>
<feature type="domain" description="Acyl-CoA dehydrogenase/oxidase C-terminal" evidence="7">
    <location>
        <begin position="220"/>
        <end position="369"/>
    </location>
</feature>
<dbReference type="InterPro" id="IPR037069">
    <property type="entry name" value="AcylCoA_DH/ox_N_sf"/>
</dbReference>
<gene>
    <name evidence="10" type="ORF">DFJ75_4373</name>
</gene>
<dbReference type="CDD" id="cd00567">
    <property type="entry name" value="ACAD"/>
    <property type="match status" value="1"/>
</dbReference>
<comment type="cofactor">
    <cofactor evidence="1 6">
        <name>FAD</name>
        <dbReference type="ChEBI" id="CHEBI:57692"/>
    </cofactor>
</comment>
<evidence type="ECO:0000256" key="6">
    <source>
        <dbReference type="RuleBase" id="RU362125"/>
    </source>
</evidence>
<dbReference type="SUPFAM" id="SSF47203">
    <property type="entry name" value="Acyl-CoA dehydrogenase C-terminal domain-like"/>
    <property type="match status" value="1"/>
</dbReference>
<name>A0A495KAB0_WILMA</name>
<dbReference type="GO" id="GO:0050660">
    <property type="term" value="F:flavin adenine dinucleotide binding"/>
    <property type="evidence" value="ECO:0007669"/>
    <property type="project" value="InterPro"/>
</dbReference>
<evidence type="ECO:0000313" key="10">
    <source>
        <dbReference type="EMBL" id="RKR97494.1"/>
    </source>
</evidence>
<evidence type="ECO:0000256" key="3">
    <source>
        <dbReference type="ARBA" id="ARBA00022630"/>
    </source>
</evidence>
<dbReference type="PANTHER" id="PTHR43884:SF20">
    <property type="entry name" value="ACYL-COA DEHYDROGENASE FADE28"/>
    <property type="match status" value="1"/>
</dbReference>
<dbReference type="InterPro" id="IPR009075">
    <property type="entry name" value="AcylCo_DH/oxidase_C"/>
</dbReference>
<dbReference type="GO" id="GO:0003995">
    <property type="term" value="F:acyl-CoA dehydrogenase activity"/>
    <property type="evidence" value="ECO:0007669"/>
    <property type="project" value="TreeGrafter"/>
</dbReference>
<evidence type="ECO:0000256" key="1">
    <source>
        <dbReference type="ARBA" id="ARBA00001974"/>
    </source>
</evidence>
<sequence length="375" mass="39560">MRGVLTEEQEQLGAAVNALFADKSPEAAVRKSMETAEGYDRELWAQMAEQMGLFGLAIPEQFGGDGYGSEEIGVVMTEMGRALYCGPYLSSVVMFATALGAAGDNDAAARYLPAIASGAMIGTVALTEVKESWEPEGIKLSARADGSGYTLNGTKTHVLDGHIADVILVVGRTDAGVSLFLVDAADAAVTRTPLPTLDRTRRQATLTFDGAGGRLVGVDGEGWAAVARMLDVAVIAVANEQVGGIERVLDMSVQYAKERTQFGRPIGSFQAVKHKCADMLVALESAKSTARLAAAADADGDPGVSALADLSKSVCSEAYSRCASETIQLHGGIGFTWEHPAHLYFKRARSSEVLFGGPSHHRRLLGERVGLLPAR</sequence>
<accession>A0A495KAB0</accession>
<dbReference type="Pfam" id="PF02770">
    <property type="entry name" value="Acyl-CoA_dh_M"/>
    <property type="match status" value="1"/>
</dbReference>
<evidence type="ECO:0000259" key="8">
    <source>
        <dbReference type="Pfam" id="PF02770"/>
    </source>
</evidence>
<dbReference type="InterPro" id="IPR009100">
    <property type="entry name" value="AcylCoA_DH/oxidase_NM_dom_sf"/>
</dbReference>
<dbReference type="InterPro" id="IPR013786">
    <property type="entry name" value="AcylCoA_DH/ox_N"/>
</dbReference>
<dbReference type="OrthoDB" id="8677713at2"/>
<comment type="similarity">
    <text evidence="2 6">Belongs to the acyl-CoA dehydrogenase family.</text>
</comment>
<keyword evidence="3 6" id="KW-0285">Flavoprotein</keyword>
<feature type="domain" description="Acyl-CoA dehydrogenase/oxidase N-terminal" evidence="9">
    <location>
        <begin position="6"/>
        <end position="118"/>
    </location>
</feature>
<dbReference type="Gene3D" id="2.40.110.10">
    <property type="entry name" value="Butyryl-CoA Dehydrogenase, subunit A, domain 2"/>
    <property type="match status" value="1"/>
</dbReference>
<dbReference type="Proteomes" id="UP000274762">
    <property type="component" value="Unassembled WGS sequence"/>
</dbReference>
<dbReference type="Pfam" id="PF00441">
    <property type="entry name" value="Acyl-CoA_dh_1"/>
    <property type="match status" value="1"/>
</dbReference>
<proteinExistence type="inferred from homology"/>
<feature type="domain" description="Acyl-CoA oxidase/dehydrogenase middle" evidence="8">
    <location>
        <begin position="124"/>
        <end position="196"/>
    </location>
</feature>
<dbReference type="PANTHER" id="PTHR43884">
    <property type="entry name" value="ACYL-COA DEHYDROGENASE"/>
    <property type="match status" value="1"/>
</dbReference>
<keyword evidence="5 6" id="KW-0560">Oxidoreductase</keyword>
<evidence type="ECO:0000256" key="5">
    <source>
        <dbReference type="ARBA" id="ARBA00023002"/>
    </source>
</evidence>
<dbReference type="Gene3D" id="1.10.540.10">
    <property type="entry name" value="Acyl-CoA dehydrogenase/oxidase, N-terminal domain"/>
    <property type="match status" value="1"/>
</dbReference>
<evidence type="ECO:0000259" key="7">
    <source>
        <dbReference type="Pfam" id="PF00441"/>
    </source>
</evidence>
<evidence type="ECO:0000259" key="9">
    <source>
        <dbReference type="Pfam" id="PF02771"/>
    </source>
</evidence>
<protein>
    <submittedName>
        <fullName evidence="10">Alkylation response protein AidB-like acyl-CoA dehydrogenase</fullName>
    </submittedName>
</protein>
<evidence type="ECO:0000313" key="11">
    <source>
        <dbReference type="Proteomes" id="UP000274762"/>
    </source>
</evidence>
<dbReference type="AlphaFoldDB" id="A0A495KAB0"/>
<organism evidence="10 11">
    <name type="scientific">Williamsia marianensis</name>
    <dbReference type="NCBI Taxonomy" id="85044"/>
    <lineage>
        <taxon>Bacteria</taxon>
        <taxon>Bacillati</taxon>
        <taxon>Actinomycetota</taxon>
        <taxon>Actinomycetes</taxon>
        <taxon>Mycobacteriales</taxon>
        <taxon>Nocardiaceae</taxon>
        <taxon>Williamsia</taxon>
    </lineage>
</organism>
<dbReference type="InterPro" id="IPR046373">
    <property type="entry name" value="Acyl-CoA_Oxase/DH_mid-dom_sf"/>
</dbReference>
<dbReference type="InterPro" id="IPR006091">
    <property type="entry name" value="Acyl-CoA_Oxase/DH_mid-dom"/>
</dbReference>
<keyword evidence="4 6" id="KW-0274">FAD</keyword>